<protein>
    <submittedName>
        <fullName evidence="1">Uncharacterized protein</fullName>
    </submittedName>
</protein>
<reference evidence="1" key="1">
    <citation type="journal article" date="2015" name="Nature">
        <title>Complex archaea that bridge the gap between prokaryotes and eukaryotes.</title>
        <authorList>
            <person name="Spang A."/>
            <person name="Saw J.H."/>
            <person name="Jorgensen S.L."/>
            <person name="Zaremba-Niedzwiedzka K."/>
            <person name="Martijn J."/>
            <person name="Lind A.E."/>
            <person name="van Eijk R."/>
            <person name="Schleper C."/>
            <person name="Guy L."/>
            <person name="Ettema T.J."/>
        </authorList>
    </citation>
    <scope>NUCLEOTIDE SEQUENCE</scope>
</reference>
<evidence type="ECO:0000313" key="1">
    <source>
        <dbReference type="EMBL" id="KKM00447.1"/>
    </source>
</evidence>
<dbReference type="EMBL" id="LAZR01017431">
    <property type="protein sequence ID" value="KKM00447.1"/>
    <property type="molecule type" value="Genomic_DNA"/>
</dbReference>
<gene>
    <name evidence="1" type="ORF">LCGC14_1804320</name>
</gene>
<comment type="caution">
    <text evidence="1">The sequence shown here is derived from an EMBL/GenBank/DDBJ whole genome shotgun (WGS) entry which is preliminary data.</text>
</comment>
<dbReference type="AlphaFoldDB" id="A0A0F9HBJ1"/>
<accession>A0A0F9HBJ1</accession>
<proteinExistence type="predicted"/>
<organism evidence="1">
    <name type="scientific">marine sediment metagenome</name>
    <dbReference type="NCBI Taxonomy" id="412755"/>
    <lineage>
        <taxon>unclassified sequences</taxon>
        <taxon>metagenomes</taxon>
        <taxon>ecological metagenomes</taxon>
    </lineage>
</organism>
<sequence length="116" mass="13751">MTKLDRCWKNCLRMWKWVSEKWEESFAAIPASERGVIVSALKAQWLRDHRFTKALDEDCFFCQYVGANECSMCPAALIDPSFHCADHDHYCWCWEPKAFYRKLLRLDAKRTGKKKP</sequence>
<name>A0A0F9HBJ1_9ZZZZ</name>